<dbReference type="RefSeq" id="WP_193120904.1">
    <property type="nucleotide sequence ID" value="NZ_JADBGI010000004.1"/>
</dbReference>
<keyword evidence="6" id="KW-1003">Cell membrane</keyword>
<keyword evidence="4 6" id="KW-0472">Membrane</keyword>
<evidence type="ECO:0000256" key="2">
    <source>
        <dbReference type="ARBA" id="ARBA00022692"/>
    </source>
</evidence>
<dbReference type="Proteomes" id="UP000806528">
    <property type="component" value="Unassembled WGS sequence"/>
</dbReference>
<comment type="caution">
    <text evidence="8">The sequence shown here is derived from an EMBL/GenBank/DDBJ whole genome shotgun (WGS) entry which is preliminary data.</text>
</comment>
<gene>
    <name evidence="8" type="ORF">IDM40_06020</name>
</gene>
<sequence length="265" mass="28681">MTFSPVRAARTVRGAAMVAHADFWTIYTWRSWSFAWLVRLLCQVVFFALVGVLVGDPEYTAFIIVGAAMMVCVTETMLTSSSTCWERMQGRMPLITASPVEPVLLFFGRSVFWPVSAAVTTSVALLAVPPFFGDPWALWKVPFVIVLAALTALTTYCLALVVGALALSFTEVRNIASTVMTLYTTAFSGAMVPLDFWPPVLRWIAQALPVTHGLDAVRALQDGDLGAVAAASGLMLAVGAVWFVVATLAFRRVLARARRGRGGLD</sequence>
<proteinExistence type="inferred from homology"/>
<name>A0ABR9P335_9ACTN</name>
<comment type="subcellular location">
    <subcellularLocation>
        <location evidence="6">Cell membrane</location>
        <topology evidence="6">Multi-pass membrane protein</topology>
    </subcellularLocation>
    <subcellularLocation>
        <location evidence="1">Membrane</location>
        <topology evidence="1">Multi-pass membrane protein</topology>
    </subcellularLocation>
</comment>
<keyword evidence="5" id="KW-0046">Antibiotic resistance</keyword>
<dbReference type="PRINTS" id="PR00164">
    <property type="entry name" value="ABC2TRNSPORT"/>
</dbReference>
<evidence type="ECO:0000313" key="8">
    <source>
        <dbReference type="EMBL" id="MBE2998262.1"/>
    </source>
</evidence>
<organism evidence="8 9">
    <name type="scientific">Nocardiopsis coralli</name>
    <dbReference type="NCBI Taxonomy" id="2772213"/>
    <lineage>
        <taxon>Bacteria</taxon>
        <taxon>Bacillati</taxon>
        <taxon>Actinomycetota</taxon>
        <taxon>Actinomycetes</taxon>
        <taxon>Streptosporangiales</taxon>
        <taxon>Nocardiopsidaceae</taxon>
        <taxon>Nocardiopsis</taxon>
    </lineage>
</organism>
<feature type="transmembrane region" description="Helical" evidence="6">
    <location>
        <begin position="34"/>
        <end position="53"/>
    </location>
</feature>
<evidence type="ECO:0000259" key="7">
    <source>
        <dbReference type="PROSITE" id="PS51012"/>
    </source>
</evidence>
<dbReference type="InterPro" id="IPR000412">
    <property type="entry name" value="ABC_2_transport"/>
</dbReference>
<evidence type="ECO:0000256" key="5">
    <source>
        <dbReference type="ARBA" id="ARBA00023251"/>
    </source>
</evidence>
<evidence type="ECO:0000256" key="1">
    <source>
        <dbReference type="ARBA" id="ARBA00004141"/>
    </source>
</evidence>
<evidence type="ECO:0000256" key="3">
    <source>
        <dbReference type="ARBA" id="ARBA00022989"/>
    </source>
</evidence>
<dbReference type="InterPro" id="IPR047817">
    <property type="entry name" value="ABC2_TM_bact-type"/>
</dbReference>
<evidence type="ECO:0000313" key="9">
    <source>
        <dbReference type="Proteomes" id="UP000806528"/>
    </source>
</evidence>
<dbReference type="InterPro" id="IPR013525">
    <property type="entry name" value="ABC2_TM"/>
</dbReference>
<feature type="domain" description="ABC transmembrane type-2" evidence="7">
    <location>
        <begin position="26"/>
        <end position="253"/>
    </location>
</feature>
<comment type="similarity">
    <text evidence="6">Belongs to the ABC-2 integral membrane protein family.</text>
</comment>
<dbReference type="EMBL" id="JADBGI010000004">
    <property type="protein sequence ID" value="MBE2998262.1"/>
    <property type="molecule type" value="Genomic_DNA"/>
</dbReference>
<feature type="transmembrane region" description="Helical" evidence="6">
    <location>
        <begin position="59"/>
        <end position="78"/>
    </location>
</feature>
<feature type="transmembrane region" description="Helical" evidence="6">
    <location>
        <begin position="225"/>
        <end position="250"/>
    </location>
</feature>
<dbReference type="PANTHER" id="PTHR43229:SF6">
    <property type="entry name" value="ABC-TYPE MULTIDRUG TRANSPORT SYSTEM, PERMEASE COMPONENT"/>
    <property type="match status" value="1"/>
</dbReference>
<dbReference type="PANTHER" id="PTHR43229">
    <property type="entry name" value="NODULATION PROTEIN J"/>
    <property type="match status" value="1"/>
</dbReference>
<keyword evidence="2 6" id="KW-0812">Transmembrane</keyword>
<dbReference type="Pfam" id="PF01061">
    <property type="entry name" value="ABC2_membrane"/>
    <property type="match status" value="1"/>
</dbReference>
<keyword evidence="6" id="KW-0813">Transport</keyword>
<dbReference type="PROSITE" id="PS51012">
    <property type="entry name" value="ABC_TM2"/>
    <property type="match status" value="1"/>
</dbReference>
<protein>
    <recommendedName>
        <fullName evidence="6">Transport permease protein</fullName>
    </recommendedName>
</protein>
<feature type="transmembrane region" description="Helical" evidence="6">
    <location>
        <begin position="111"/>
        <end position="132"/>
    </location>
</feature>
<keyword evidence="9" id="KW-1185">Reference proteome</keyword>
<evidence type="ECO:0000256" key="4">
    <source>
        <dbReference type="ARBA" id="ARBA00023136"/>
    </source>
</evidence>
<reference evidence="8 9" key="1">
    <citation type="submission" date="2020-09" db="EMBL/GenBank/DDBJ databases">
        <title>Diversity and distribution of actinomycetes associated with coral in the coast of Hainan.</title>
        <authorList>
            <person name="Li F."/>
        </authorList>
    </citation>
    <scope>NUCLEOTIDE SEQUENCE [LARGE SCALE GENOMIC DNA]</scope>
    <source>
        <strain evidence="8 9">HNM0947</strain>
    </source>
</reference>
<feature type="transmembrane region" description="Helical" evidence="6">
    <location>
        <begin position="181"/>
        <end position="205"/>
    </location>
</feature>
<keyword evidence="3 6" id="KW-1133">Transmembrane helix</keyword>
<evidence type="ECO:0000256" key="6">
    <source>
        <dbReference type="RuleBase" id="RU361157"/>
    </source>
</evidence>
<feature type="transmembrane region" description="Helical" evidence="6">
    <location>
        <begin position="144"/>
        <end position="169"/>
    </location>
</feature>
<dbReference type="InterPro" id="IPR051784">
    <property type="entry name" value="Nod_factor_ABC_transporter"/>
</dbReference>
<accession>A0ABR9P335</accession>